<proteinExistence type="predicted"/>
<dbReference type="Gramene" id="OIT22921">
    <property type="protein sequence ID" value="OIT22921"/>
    <property type="gene ID" value="A4A49_61294"/>
</dbReference>
<reference evidence="1" key="1">
    <citation type="submission" date="2016-11" db="EMBL/GenBank/DDBJ databases">
        <title>The genome of Nicotiana attenuata.</title>
        <authorList>
            <person name="Xu S."/>
            <person name="Brockmoeller T."/>
            <person name="Gaquerel E."/>
            <person name="Navarro A."/>
            <person name="Kuhl H."/>
            <person name="Gase K."/>
            <person name="Ling Z."/>
            <person name="Zhou W."/>
            <person name="Kreitzer C."/>
            <person name="Stanke M."/>
            <person name="Tang H."/>
            <person name="Lyons E."/>
            <person name="Pandey P."/>
            <person name="Pandey S.P."/>
            <person name="Timmermann B."/>
            <person name="Baldwin I.T."/>
        </authorList>
    </citation>
    <scope>NUCLEOTIDE SEQUENCE [LARGE SCALE GENOMIC DNA]</scope>
    <source>
        <strain evidence="1">UT</strain>
    </source>
</reference>
<protein>
    <submittedName>
        <fullName evidence="1">Uncharacterized protein</fullName>
    </submittedName>
</protein>
<evidence type="ECO:0000313" key="1">
    <source>
        <dbReference type="EMBL" id="OIT22921.1"/>
    </source>
</evidence>
<evidence type="ECO:0000313" key="2">
    <source>
        <dbReference type="Proteomes" id="UP000187609"/>
    </source>
</evidence>
<gene>
    <name evidence="1" type="ORF">A4A49_61294</name>
</gene>
<sequence length="110" mass="12328">MPWNLAEITPKRRSSLAGSPATSKSAFAFTHHHHNKHHSVTRFVGNTTCTSHVLKVNWAESKQKCFLFPPCNSEFLGFNFEVRSRSPALVSDPVTVRSVVLPTFLWIAGH</sequence>
<dbReference type="AlphaFoldDB" id="A0A1J6KV15"/>
<comment type="caution">
    <text evidence="1">The sequence shown here is derived from an EMBL/GenBank/DDBJ whole genome shotgun (WGS) entry which is preliminary data.</text>
</comment>
<accession>A0A1J6KV15</accession>
<dbReference type="EMBL" id="MJEQ01003418">
    <property type="protein sequence ID" value="OIT22921.1"/>
    <property type="molecule type" value="Genomic_DNA"/>
</dbReference>
<name>A0A1J6KV15_NICAT</name>
<organism evidence="1 2">
    <name type="scientific">Nicotiana attenuata</name>
    <name type="common">Coyote tobacco</name>
    <dbReference type="NCBI Taxonomy" id="49451"/>
    <lineage>
        <taxon>Eukaryota</taxon>
        <taxon>Viridiplantae</taxon>
        <taxon>Streptophyta</taxon>
        <taxon>Embryophyta</taxon>
        <taxon>Tracheophyta</taxon>
        <taxon>Spermatophyta</taxon>
        <taxon>Magnoliopsida</taxon>
        <taxon>eudicotyledons</taxon>
        <taxon>Gunneridae</taxon>
        <taxon>Pentapetalae</taxon>
        <taxon>asterids</taxon>
        <taxon>lamiids</taxon>
        <taxon>Solanales</taxon>
        <taxon>Solanaceae</taxon>
        <taxon>Nicotianoideae</taxon>
        <taxon>Nicotianeae</taxon>
        <taxon>Nicotiana</taxon>
    </lineage>
</organism>
<keyword evidence="2" id="KW-1185">Reference proteome</keyword>
<dbReference type="Proteomes" id="UP000187609">
    <property type="component" value="Unassembled WGS sequence"/>
</dbReference>